<accession>A0ABW4TWH6</accession>
<dbReference type="Proteomes" id="UP001597400">
    <property type="component" value="Unassembled WGS sequence"/>
</dbReference>
<dbReference type="InterPro" id="IPR009045">
    <property type="entry name" value="Zn_M74/Hedgehog-like"/>
</dbReference>
<dbReference type="EMBL" id="JBHUGS010000001">
    <property type="protein sequence ID" value="MFD1950275.1"/>
    <property type="molecule type" value="Genomic_DNA"/>
</dbReference>
<proteinExistence type="predicted"/>
<dbReference type="Gene3D" id="3.30.1380.10">
    <property type="match status" value="1"/>
</dbReference>
<sequence>MSIILGARSLARLIGVHPDLVRVVKRAALMARSTEDFTVLEGVRSDQDAYANWGKGRTVAQLAAKGVPASYAKPKLAKVTWLSNPLSTKHRKQKDGFGHAVDLAPFPVDWSLTPSNMARFDRMAKLLFAAAEIESVEIRWGADWDGDGKPREKGEGDSPHFELVI</sequence>
<evidence type="ECO:0000313" key="1">
    <source>
        <dbReference type="EMBL" id="MFD1950275.1"/>
    </source>
</evidence>
<dbReference type="CDD" id="cd14845">
    <property type="entry name" value="L-Ala-D-Glu_peptidase_like"/>
    <property type="match status" value="1"/>
</dbReference>
<organism evidence="1 2">
    <name type="scientific">Sphingomonas arantia</name>
    <dbReference type="NCBI Taxonomy" id="1460676"/>
    <lineage>
        <taxon>Bacteria</taxon>
        <taxon>Pseudomonadati</taxon>
        <taxon>Pseudomonadota</taxon>
        <taxon>Alphaproteobacteria</taxon>
        <taxon>Sphingomonadales</taxon>
        <taxon>Sphingomonadaceae</taxon>
        <taxon>Sphingomonas</taxon>
    </lineage>
</organism>
<protein>
    <submittedName>
        <fullName evidence="1">M15 family metallopeptidase</fullName>
    </submittedName>
</protein>
<comment type="caution">
    <text evidence="1">The sequence shown here is derived from an EMBL/GenBank/DDBJ whole genome shotgun (WGS) entry which is preliminary data.</text>
</comment>
<keyword evidence="2" id="KW-1185">Reference proteome</keyword>
<reference evidence="2" key="1">
    <citation type="journal article" date="2019" name="Int. J. Syst. Evol. Microbiol.">
        <title>The Global Catalogue of Microorganisms (GCM) 10K type strain sequencing project: providing services to taxonomists for standard genome sequencing and annotation.</title>
        <authorList>
            <consortium name="The Broad Institute Genomics Platform"/>
            <consortium name="The Broad Institute Genome Sequencing Center for Infectious Disease"/>
            <person name="Wu L."/>
            <person name="Ma J."/>
        </authorList>
    </citation>
    <scope>NUCLEOTIDE SEQUENCE [LARGE SCALE GENOMIC DNA]</scope>
    <source>
        <strain evidence="2">CGMCC 1.12702</strain>
    </source>
</reference>
<dbReference type="RefSeq" id="WP_380928160.1">
    <property type="nucleotide sequence ID" value="NZ_JBHUGS010000001.1"/>
</dbReference>
<gene>
    <name evidence="1" type="ORF">ACFSGX_05780</name>
</gene>
<name>A0ABW4TWH6_9SPHN</name>
<dbReference type="SUPFAM" id="SSF55166">
    <property type="entry name" value="Hedgehog/DD-peptidase"/>
    <property type="match status" value="1"/>
</dbReference>
<evidence type="ECO:0000313" key="2">
    <source>
        <dbReference type="Proteomes" id="UP001597400"/>
    </source>
</evidence>